<dbReference type="PANTHER" id="PTHR43787:SF3">
    <property type="entry name" value="ARYLSULFATASE REGULATORY PROTEIN"/>
    <property type="match status" value="1"/>
</dbReference>
<dbReference type="SFLD" id="SFLDG01067">
    <property type="entry name" value="SPASM/twitch_domain_containing"/>
    <property type="match status" value="1"/>
</dbReference>
<name>A0A418VJH4_RHOPL</name>
<evidence type="ECO:0000256" key="4">
    <source>
        <dbReference type="ARBA" id="ARBA00022723"/>
    </source>
</evidence>
<evidence type="ECO:0000256" key="3">
    <source>
        <dbReference type="ARBA" id="ARBA00022691"/>
    </source>
</evidence>
<evidence type="ECO:0000256" key="2">
    <source>
        <dbReference type="ARBA" id="ARBA00022485"/>
    </source>
</evidence>
<dbReference type="EMBL" id="QYYD01000005">
    <property type="protein sequence ID" value="RJF76295.1"/>
    <property type="molecule type" value="Genomic_DNA"/>
</dbReference>
<keyword evidence="6" id="KW-0411">Iron-sulfur</keyword>
<proteinExistence type="predicted"/>
<dbReference type="InterPro" id="IPR013785">
    <property type="entry name" value="Aldolase_TIM"/>
</dbReference>
<organism evidence="8 9">
    <name type="scientific">Rhodopseudomonas palustris</name>
    <dbReference type="NCBI Taxonomy" id="1076"/>
    <lineage>
        <taxon>Bacteria</taxon>
        <taxon>Pseudomonadati</taxon>
        <taxon>Pseudomonadota</taxon>
        <taxon>Alphaproteobacteria</taxon>
        <taxon>Hyphomicrobiales</taxon>
        <taxon>Nitrobacteraceae</taxon>
        <taxon>Rhodopseudomonas</taxon>
    </lineage>
</organism>
<dbReference type="GO" id="GO:0046872">
    <property type="term" value="F:metal ion binding"/>
    <property type="evidence" value="ECO:0007669"/>
    <property type="project" value="UniProtKB-KW"/>
</dbReference>
<dbReference type="SFLD" id="SFLDS00029">
    <property type="entry name" value="Radical_SAM"/>
    <property type="match status" value="1"/>
</dbReference>
<evidence type="ECO:0000256" key="5">
    <source>
        <dbReference type="ARBA" id="ARBA00023004"/>
    </source>
</evidence>
<evidence type="ECO:0000313" key="9">
    <source>
        <dbReference type="Proteomes" id="UP000285523"/>
    </source>
</evidence>
<comment type="cofactor">
    <cofactor evidence="1">
        <name>[4Fe-4S] cluster</name>
        <dbReference type="ChEBI" id="CHEBI:49883"/>
    </cofactor>
</comment>
<dbReference type="InterPro" id="IPR023885">
    <property type="entry name" value="4Fe4S-binding_SPASM_dom"/>
</dbReference>
<keyword evidence="3" id="KW-0949">S-adenosyl-L-methionine</keyword>
<dbReference type="GO" id="GO:0003824">
    <property type="term" value="F:catalytic activity"/>
    <property type="evidence" value="ECO:0007669"/>
    <property type="project" value="InterPro"/>
</dbReference>
<evidence type="ECO:0000259" key="7">
    <source>
        <dbReference type="Pfam" id="PF04055"/>
    </source>
</evidence>
<dbReference type="Gene3D" id="3.20.20.70">
    <property type="entry name" value="Aldolase class I"/>
    <property type="match status" value="1"/>
</dbReference>
<dbReference type="Pfam" id="PF04055">
    <property type="entry name" value="Radical_SAM"/>
    <property type="match status" value="1"/>
</dbReference>
<dbReference type="GO" id="GO:0051539">
    <property type="term" value="F:4 iron, 4 sulfur cluster binding"/>
    <property type="evidence" value="ECO:0007669"/>
    <property type="project" value="UniProtKB-KW"/>
</dbReference>
<dbReference type="CDD" id="cd01335">
    <property type="entry name" value="Radical_SAM"/>
    <property type="match status" value="1"/>
</dbReference>
<dbReference type="NCBIfam" id="TIGR04085">
    <property type="entry name" value="rSAM_more_4Fe4S"/>
    <property type="match status" value="1"/>
</dbReference>
<evidence type="ECO:0000256" key="6">
    <source>
        <dbReference type="ARBA" id="ARBA00023014"/>
    </source>
</evidence>
<reference evidence="8 9" key="1">
    <citation type="submission" date="2018-09" db="EMBL/GenBank/DDBJ databases">
        <title>Draft genome sequence of Rhodopseudomonas palustris 2.1.18.</title>
        <authorList>
            <person name="Robertson S.L."/>
            <person name="Meyer T.E."/>
            <person name="Kyndt J.A."/>
        </authorList>
    </citation>
    <scope>NUCLEOTIDE SEQUENCE [LARGE SCALE GENOMIC DNA]</scope>
    <source>
        <strain evidence="8 9">2.1.18</strain>
    </source>
</reference>
<keyword evidence="4" id="KW-0479">Metal-binding</keyword>
<dbReference type="PANTHER" id="PTHR43787">
    <property type="entry name" value="FEMO COFACTOR BIOSYNTHESIS PROTEIN NIFB-RELATED"/>
    <property type="match status" value="1"/>
</dbReference>
<dbReference type="InterPro" id="IPR007197">
    <property type="entry name" value="rSAM"/>
</dbReference>
<sequence length="471" mass="53365">MIESRVAGGDLVTNQLFKRSRYVHSALDRAEGAWIYQNLINRSLLEAGPADSAIIYKFLNEPNAEPTSAFEAEIRSLLIDRRFLVEENIDEISILEKRYWQQKTGANFASLAIVTTLQCNLRCEYCYQDHVDENISPGDEDNIVAFIRNEIGKSQSSSERLSKFSLSWWGGEPLLKIDAIERMSARIVPLLDEANITYDSYTSTNGVLLSKPNCSKLKTSRLSRVQITIDGPKEFHDQQRFNVSGRGTYDAILRGLYNLLDVFHEHERFVTLRVNVTPRMAKMIDLWTGFIDDLRPAASRIAVNVHQAIPNDFYTKQQSLENADYVPLYHQIRGMLKEAGFWCLEDKQAITPGALYCGAIPDHNWIILPGGRLTKCTDKFHDRTSDCGRIVHGGQLDLFPKAAEWLEYSPFKADLCRSCNVLPICMGGCRVIPFGSQHGDRCIRKTVIESSILTNPRRLTQAGGERHGRDE</sequence>
<protein>
    <submittedName>
        <fullName evidence="8">SPASM domain-containing protein</fullName>
    </submittedName>
</protein>
<accession>A0A418VJH4</accession>
<evidence type="ECO:0000313" key="8">
    <source>
        <dbReference type="EMBL" id="RJF76295.1"/>
    </source>
</evidence>
<comment type="caution">
    <text evidence="8">The sequence shown here is derived from an EMBL/GenBank/DDBJ whole genome shotgun (WGS) entry which is preliminary data.</text>
</comment>
<dbReference type="SUPFAM" id="SSF102114">
    <property type="entry name" value="Radical SAM enzymes"/>
    <property type="match status" value="1"/>
</dbReference>
<dbReference type="Proteomes" id="UP000285523">
    <property type="component" value="Unassembled WGS sequence"/>
</dbReference>
<evidence type="ECO:0000256" key="1">
    <source>
        <dbReference type="ARBA" id="ARBA00001966"/>
    </source>
</evidence>
<keyword evidence="2" id="KW-0004">4Fe-4S</keyword>
<dbReference type="AlphaFoldDB" id="A0A418VJH4"/>
<dbReference type="InterPro" id="IPR058240">
    <property type="entry name" value="rSAM_sf"/>
</dbReference>
<dbReference type="UniPathway" id="UPA00782"/>
<gene>
    <name evidence="8" type="ORF">D4Q52_06670</name>
</gene>
<keyword evidence="5" id="KW-0408">Iron</keyword>
<feature type="domain" description="Radical SAM core" evidence="7">
    <location>
        <begin position="113"/>
        <end position="265"/>
    </location>
</feature>